<comment type="PTM">
    <text evidence="6">Under oxidizing conditions two disulfide bonds are formed involving the reactive cysteines. Under reducing conditions zinc is bound to the reactive cysteines and the protein is inactive.</text>
</comment>
<keyword evidence="5 6" id="KW-0676">Redox-active center</keyword>
<dbReference type="InterPro" id="IPR016153">
    <property type="entry name" value="Heat_shock_Hsp33_N"/>
</dbReference>
<dbReference type="InterPro" id="IPR023212">
    <property type="entry name" value="Hsp33_helix_hairpin_bin_dom_sf"/>
</dbReference>
<dbReference type="Pfam" id="PF01430">
    <property type="entry name" value="HSP33"/>
    <property type="match status" value="1"/>
</dbReference>
<protein>
    <recommendedName>
        <fullName evidence="6">33 kDa chaperonin</fullName>
    </recommendedName>
    <alternativeName>
        <fullName evidence="6">Heat shock protein 33 homolog</fullName>
        <shortName evidence="6">HSP33</shortName>
    </alternativeName>
</protein>
<dbReference type="RefSeq" id="WP_114697318.1">
    <property type="nucleotide sequence ID" value="NZ_QQOH01000006.1"/>
</dbReference>
<comment type="function">
    <text evidence="6">Redox regulated molecular chaperone. Protects both thermally unfolding and oxidatively damaged proteins from irreversible aggregation. Plays an important role in the bacterial defense system toward oxidative stress.</text>
</comment>
<comment type="caution">
    <text evidence="7">The sequence shown here is derived from an EMBL/GenBank/DDBJ whole genome shotgun (WGS) entry which is preliminary data.</text>
</comment>
<comment type="similarity">
    <text evidence="6">Belongs to the HSP33 family.</text>
</comment>
<reference evidence="7 8" key="1">
    <citation type="submission" date="2018-07" db="EMBL/GenBank/DDBJ databases">
        <title>Motiliproteus coralliicola sp. nov., a bacterium isolated from Coral.</title>
        <authorList>
            <person name="Wang G."/>
        </authorList>
    </citation>
    <scope>NUCLEOTIDE SEQUENCE [LARGE SCALE GENOMIC DNA]</scope>
    <source>
        <strain evidence="7 8">C34</strain>
    </source>
</reference>
<dbReference type="OrthoDB" id="9793753at2"/>
<name>A0A369W971_9GAMM</name>
<evidence type="ECO:0000256" key="2">
    <source>
        <dbReference type="ARBA" id="ARBA00022833"/>
    </source>
</evidence>
<proteinExistence type="inferred from homology"/>
<dbReference type="SUPFAM" id="SSF64397">
    <property type="entry name" value="Hsp33 domain"/>
    <property type="match status" value="1"/>
</dbReference>
<evidence type="ECO:0000313" key="7">
    <source>
        <dbReference type="EMBL" id="RDE18197.1"/>
    </source>
</evidence>
<evidence type="ECO:0000256" key="4">
    <source>
        <dbReference type="ARBA" id="ARBA00023186"/>
    </source>
</evidence>
<dbReference type="PIRSF" id="PIRSF005261">
    <property type="entry name" value="Heat_shock_Hsp33"/>
    <property type="match status" value="1"/>
</dbReference>
<sequence>MSSADQIQRFIFDDADVRGVLVGLDQSYHDCLDRHQYPQPVKQLLGQMLAAVSLLSSTLKFEGRLSLQARGDGAVSLLMAECTRQNHLRAIAQVNADIDGEDLVELLGKGQLAITIEPEKGQRYQGLVPLEHPQLAQCLEQYFAQSEQLATRIMLAADERTASGMLLQALPSNDQGERYQENWARIDHLGSTLTLKELQELDNETLLFRLFHEEQVRLYESNDLVFKCDCSKERCMRALLSLGEEELQQMQQEQQGSVAIDCQFCNSRYEVDPVELEQLRRGGSTAASDQVH</sequence>
<gene>
    <name evidence="6" type="primary">hslO</name>
    <name evidence="7" type="ORF">DV711_19070</name>
</gene>
<dbReference type="Gene3D" id="3.90.1280.10">
    <property type="entry name" value="HSP33 redox switch-like"/>
    <property type="match status" value="1"/>
</dbReference>
<organism evidence="7 8">
    <name type="scientific">Motiliproteus coralliicola</name>
    <dbReference type="NCBI Taxonomy" id="2283196"/>
    <lineage>
        <taxon>Bacteria</taxon>
        <taxon>Pseudomonadati</taxon>
        <taxon>Pseudomonadota</taxon>
        <taxon>Gammaproteobacteria</taxon>
        <taxon>Oceanospirillales</taxon>
        <taxon>Oceanospirillaceae</taxon>
        <taxon>Motiliproteus</taxon>
    </lineage>
</organism>
<feature type="disulfide bond" description="Redox-active" evidence="6">
    <location>
        <begin position="228"/>
        <end position="230"/>
    </location>
</feature>
<dbReference type="Proteomes" id="UP000253769">
    <property type="component" value="Unassembled WGS sequence"/>
</dbReference>
<evidence type="ECO:0000256" key="1">
    <source>
        <dbReference type="ARBA" id="ARBA00022490"/>
    </source>
</evidence>
<dbReference type="HAMAP" id="MF_00117">
    <property type="entry name" value="HslO"/>
    <property type="match status" value="1"/>
</dbReference>
<keyword evidence="1 6" id="KW-0963">Cytoplasm</keyword>
<dbReference type="InterPro" id="IPR000397">
    <property type="entry name" value="Heat_shock_Hsp33"/>
</dbReference>
<dbReference type="PANTHER" id="PTHR30111:SF1">
    <property type="entry name" value="33 KDA CHAPERONIN"/>
    <property type="match status" value="1"/>
</dbReference>
<dbReference type="GO" id="GO:0042026">
    <property type="term" value="P:protein refolding"/>
    <property type="evidence" value="ECO:0007669"/>
    <property type="project" value="TreeGrafter"/>
</dbReference>
<evidence type="ECO:0000256" key="5">
    <source>
        <dbReference type="ARBA" id="ARBA00023284"/>
    </source>
</evidence>
<feature type="disulfide bond" description="Redox-active" evidence="6">
    <location>
        <begin position="262"/>
        <end position="265"/>
    </location>
</feature>
<evidence type="ECO:0000256" key="6">
    <source>
        <dbReference type="HAMAP-Rule" id="MF_00117"/>
    </source>
</evidence>
<keyword evidence="2 6" id="KW-0862">Zinc</keyword>
<comment type="subcellular location">
    <subcellularLocation>
        <location evidence="6">Cytoplasm</location>
    </subcellularLocation>
</comment>
<keyword evidence="4 6" id="KW-0143">Chaperone</keyword>
<dbReference type="Gene3D" id="1.10.287.480">
    <property type="entry name" value="helix hairpin bin"/>
    <property type="match status" value="1"/>
</dbReference>
<dbReference type="NCBIfam" id="NF001033">
    <property type="entry name" value="PRK00114.1"/>
    <property type="match status" value="1"/>
</dbReference>
<dbReference type="PANTHER" id="PTHR30111">
    <property type="entry name" value="33 KDA CHAPERONIN"/>
    <property type="match status" value="1"/>
</dbReference>
<dbReference type="InterPro" id="IPR016154">
    <property type="entry name" value="Heat_shock_Hsp33_C"/>
</dbReference>
<accession>A0A369W971</accession>
<dbReference type="SUPFAM" id="SSF118352">
    <property type="entry name" value="HSP33 redox switch-like"/>
    <property type="match status" value="1"/>
</dbReference>
<dbReference type="AlphaFoldDB" id="A0A369W971"/>
<dbReference type="GO" id="GO:0005737">
    <property type="term" value="C:cytoplasm"/>
    <property type="evidence" value="ECO:0007669"/>
    <property type="project" value="UniProtKB-SubCell"/>
</dbReference>
<dbReference type="EMBL" id="QQOH01000006">
    <property type="protein sequence ID" value="RDE18197.1"/>
    <property type="molecule type" value="Genomic_DNA"/>
</dbReference>
<dbReference type="CDD" id="cd00498">
    <property type="entry name" value="Hsp33"/>
    <property type="match status" value="1"/>
</dbReference>
<dbReference type="GO" id="GO:0044183">
    <property type="term" value="F:protein folding chaperone"/>
    <property type="evidence" value="ECO:0007669"/>
    <property type="project" value="TreeGrafter"/>
</dbReference>
<dbReference type="GO" id="GO:0051082">
    <property type="term" value="F:unfolded protein binding"/>
    <property type="evidence" value="ECO:0007669"/>
    <property type="project" value="UniProtKB-UniRule"/>
</dbReference>
<keyword evidence="8" id="KW-1185">Reference proteome</keyword>
<dbReference type="Gene3D" id="3.55.30.10">
    <property type="entry name" value="Hsp33 domain"/>
    <property type="match status" value="1"/>
</dbReference>
<keyword evidence="3 6" id="KW-1015">Disulfide bond</keyword>
<evidence type="ECO:0000256" key="3">
    <source>
        <dbReference type="ARBA" id="ARBA00023157"/>
    </source>
</evidence>
<evidence type="ECO:0000313" key="8">
    <source>
        <dbReference type="Proteomes" id="UP000253769"/>
    </source>
</evidence>